<reference evidence="1 2" key="1">
    <citation type="journal article" date="2023" name="Plants (Basel)">
        <title>Bridging the Gap: Combining Genomics and Transcriptomics Approaches to Understand Stylosanthes scabra, an Orphan Legume from the Brazilian Caatinga.</title>
        <authorList>
            <person name="Ferreira-Neto J.R.C."/>
            <person name="da Silva M.D."/>
            <person name="Binneck E."/>
            <person name="de Melo N.F."/>
            <person name="da Silva R.H."/>
            <person name="de Melo A.L.T.M."/>
            <person name="Pandolfi V."/>
            <person name="Bustamante F.O."/>
            <person name="Brasileiro-Vidal A.C."/>
            <person name="Benko-Iseppon A.M."/>
        </authorList>
    </citation>
    <scope>NUCLEOTIDE SEQUENCE [LARGE SCALE GENOMIC DNA]</scope>
    <source>
        <tissue evidence="1">Leaves</tissue>
    </source>
</reference>
<evidence type="ECO:0000313" key="1">
    <source>
        <dbReference type="EMBL" id="MED6173872.1"/>
    </source>
</evidence>
<keyword evidence="2" id="KW-1185">Reference proteome</keyword>
<organism evidence="1 2">
    <name type="scientific">Stylosanthes scabra</name>
    <dbReference type="NCBI Taxonomy" id="79078"/>
    <lineage>
        <taxon>Eukaryota</taxon>
        <taxon>Viridiplantae</taxon>
        <taxon>Streptophyta</taxon>
        <taxon>Embryophyta</taxon>
        <taxon>Tracheophyta</taxon>
        <taxon>Spermatophyta</taxon>
        <taxon>Magnoliopsida</taxon>
        <taxon>eudicotyledons</taxon>
        <taxon>Gunneridae</taxon>
        <taxon>Pentapetalae</taxon>
        <taxon>rosids</taxon>
        <taxon>fabids</taxon>
        <taxon>Fabales</taxon>
        <taxon>Fabaceae</taxon>
        <taxon>Papilionoideae</taxon>
        <taxon>50 kb inversion clade</taxon>
        <taxon>dalbergioids sensu lato</taxon>
        <taxon>Dalbergieae</taxon>
        <taxon>Pterocarpus clade</taxon>
        <taxon>Stylosanthes</taxon>
    </lineage>
</organism>
<comment type="caution">
    <text evidence="1">The sequence shown here is derived from an EMBL/GenBank/DDBJ whole genome shotgun (WGS) entry which is preliminary data.</text>
</comment>
<accession>A0ABU6VJX0</accession>
<name>A0ABU6VJX0_9FABA</name>
<dbReference type="Proteomes" id="UP001341840">
    <property type="component" value="Unassembled WGS sequence"/>
</dbReference>
<gene>
    <name evidence="1" type="ORF">PIB30_063766</name>
</gene>
<dbReference type="EMBL" id="JASCZI010151646">
    <property type="protein sequence ID" value="MED6173872.1"/>
    <property type="molecule type" value="Genomic_DNA"/>
</dbReference>
<protein>
    <submittedName>
        <fullName evidence="1">Uncharacterized protein</fullName>
    </submittedName>
</protein>
<proteinExistence type="predicted"/>
<sequence>MDLSEGFWRKCNEYDVSYLIQWAARQAIQMRKDMLHSREMIGSSVGTGCYFYQSRTAETELGPSGLSREASEAADSAQLRLSNLNVVPNLEAGSCTDVFDVRKVALQRK</sequence>
<evidence type="ECO:0000313" key="2">
    <source>
        <dbReference type="Proteomes" id="UP001341840"/>
    </source>
</evidence>